<reference evidence="2" key="2">
    <citation type="submission" date="2020-03" db="EMBL/GenBank/DDBJ databases">
        <title>The second near-complete assembly of the hexaploid bread wheat (Triticum aestivum) genome.</title>
        <authorList>
            <person name="Zimin A.V."/>
            <person name="Puiu D."/>
            <person name="Shumante A."/>
            <person name="Alonge M."/>
            <person name="Salzberg S.L."/>
        </authorList>
    </citation>
    <scope>NUCLEOTIDE SEQUENCE</scope>
    <source>
        <tissue evidence="2">Leaf</tissue>
    </source>
</reference>
<name>A0A9R1N2A4_WHEAT</name>
<gene>
    <name evidence="1" type="ORF">CFC21_083162</name>
    <name evidence="2" type="ORF">CFC21_099849</name>
</gene>
<evidence type="ECO:0000313" key="1">
    <source>
        <dbReference type="EMBL" id="KAF7078786.1"/>
    </source>
</evidence>
<dbReference type="EMBL" id="CM022226">
    <property type="protein sequence ID" value="KAF7078786.1"/>
    <property type="molecule type" value="Genomic_DNA"/>
</dbReference>
<dbReference type="Proteomes" id="UP000815260">
    <property type="component" value="Chromosome 7A"/>
</dbReference>
<organism evidence="2">
    <name type="scientific">Triticum aestivum</name>
    <name type="common">Wheat</name>
    <dbReference type="NCBI Taxonomy" id="4565"/>
    <lineage>
        <taxon>Eukaryota</taxon>
        <taxon>Viridiplantae</taxon>
        <taxon>Streptophyta</taxon>
        <taxon>Embryophyta</taxon>
        <taxon>Tracheophyta</taxon>
        <taxon>Spermatophyta</taxon>
        <taxon>Magnoliopsida</taxon>
        <taxon>Liliopsida</taxon>
        <taxon>Poales</taxon>
        <taxon>Poaceae</taxon>
        <taxon>BOP clade</taxon>
        <taxon>Pooideae</taxon>
        <taxon>Triticodae</taxon>
        <taxon>Triticeae</taxon>
        <taxon>Triticinae</taxon>
        <taxon>Triticum</taxon>
    </lineage>
</organism>
<dbReference type="Proteomes" id="UP000815260">
    <property type="component" value="Chromosome 6A"/>
</dbReference>
<feature type="non-terminal residue" evidence="2">
    <location>
        <position position="1"/>
    </location>
</feature>
<comment type="caution">
    <text evidence="2">The sequence shown here is derived from an EMBL/GenBank/DDBJ whole genome shotgun (WGS) entry which is preliminary data.</text>
</comment>
<reference evidence="2" key="1">
    <citation type="journal article" date="2017" name="Gigascience">
        <title>The first near-complete assembly of the hexaploid bread wheat genome, Triticum aestivum.</title>
        <authorList>
            <person name="Zimin A.V."/>
            <person name="Puiu D."/>
            <person name="Hall R."/>
            <person name="Kingan S."/>
            <person name="Clavijo B.J."/>
            <person name="Salzberg S.L."/>
        </authorList>
    </citation>
    <scope>NUCLEOTIDE SEQUENCE</scope>
    <source>
        <tissue evidence="2">Leaf</tissue>
    </source>
</reference>
<dbReference type="EMBL" id="CM022229">
    <property type="protein sequence ID" value="KAF7098083.1"/>
    <property type="molecule type" value="Genomic_DNA"/>
</dbReference>
<accession>A0A9R1N2A4</accession>
<protein>
    <submittedName>
        <fullName evidence="2">Uncharacterized protein</fullName>
    </submittedName>
</protein>
<evidence type="ECO:0000313" key="2">
    <source>
        <dbReference type="EMBL" id="KAF7098083.1"/>
    </source>
</evidence>
<proteinExistence type="predicted"/>
<feature type="non-terminal residue" evidence="2">
    <location>
        <position position="10"/>
    </location>
</feature>
<sequence>KDENGTPYYS</sequence>